<dbReference type="PANTHER" id="PTHR37971">
    <property type="entry name" value="ANTIBACTERIAL FACTOR-RELATED PEPTIDE 1-RELATED"/>
    <property type="match status" value="1"/>
</dbReference>
<sequence>MNTYYISPELQHSISLFVKIIFALSTVLNGLTFFCLIKVTDASRTGLKKYLIYIQCLAYLHDVHLEILYEGFPLFPMLAGYCYGILCHCYFQGIVILIMGNMGAAIVMCIVFRHQSIILPTSRLKFS</sequence>
<keyword evidence="1" id="KW-0812">Transmembrane</keyword>
<dbReference type="Pfam" id="PF10327">
    <property type="entry name" value="7TM_GPCR_Sri"/>
    <property type="match status" value="1"/>
</dbReference>
<dbReference type="GO" id="GO:0098542">
    <property type="term" value="P:defense response to other organism"/>
    <property type="evidence" value="ECO:0007669"/>
    <property type="project" value="InterPro"/>
</dbReference>
<evidence type="ECO:0000256" key="1">
    <source>
        <dbReference type="SAM" id="Phobius"/>
    </source>
</evidence>
<dbReference type="EMBL" id="BTSY01000001">
    <property type="protein sequence ID" value="GMT12156.1"/>
    <property type="molecule type" value="Genomic_DNA"/>
</dbReference>
<feature type="transmembrane region" description="Helical" evidence="1">
    <location>
        <begin position="51"/>
        <end position="69"/>
    </location>
</feature>
<gene>
    <name evidence="2" type="ORF">PFISCL1PPCAC_3453</name>
</gene>
<feature type="non-terminal residue" evidence="2">
    <location>
        <position position="127"/>
    </location>
</feature>
<evidence type="ECO:0000313" key="2">
    <source>
        <dbReference type="EMBL" id="GMT12156.1"/>
    </source>
</evidence>
<evidence type="ECO:0000313" key="3">
    <source>
        <dbReference type="Proteomes" id="UP001432322"/>
    </source>
</evidence>
<dbReference type="Proteomes" id="UP001432322">
    <property type="component" value="Unassembled WGS sequence"/>
</dbReference>
<name>A0AAV5V068_9BILA</name>
<dbReference type="InterPro" id="IPR031770">
    <property type="entry name" value="Abf-1/2"/>
</dbReference>
<evidence type="ECO:0008006" key="4">
    <source>
        <dbReference type="Google" id="ProtNLM"/>
    </source>
</evidence>
<dbReference type="AlphaFoldDB" id="A0AAV5V068"/>
<reference evidence="2" key="1">
    <citation type="submission" date="2023-10" db="EMBL/GenBank/DDBJ databases">
        <title>Genome assembly of Pristionchus species.</title>
        <authorList>
            <person name="Yoshida K."/>
            <person name="Sommer R.J."/>
        </authorList>
    </citation>
    <scope>NUCLEOTIDE SEQUENCE</scope>
    <source>
        <strain evidence="2">RS5133</strain>
    </source>
</reference>
<feature type="transmembrane region" description="Helical" evidence="1">
    <location>
        <begin position="20"/>
        <end position="39"/>
    </location>
</feature>
<accession>A0AAV5V068</accession>
<keyword evidence="1" id="KW-1133">Transmembrane helix</keyword>
<proteinExistence type="predicted"/>
<dbReference type="PANTHER" id="PTHR37971:SF1">
    <property type="entry name" value="ANTIBACTERIAL FACTOR-RELATED PEPTIDE 1-RELATED"/>
    <property type="match status" value="1"/>
</dbReference>
<dbReference type="InterPro" id="IPR019429">
    <property type="entry name" value="7TM_GPCR_serpentine_rcpt_Sri"/>
</dbReference>
<feature type="transmembrane region" description="Helical" evidence="1">
    <location>
        <begin position="89"/>
        <end position="112"/>
    </location>
</feature>
<organism evidence="2 3">
    <name type="scientific">Pristionchus fissidentatus</name>
    <dbReference type="NCBI Taxonomy" id="1538716"/>
    <lineage>
        <taxon>Eukaryota</taxon>
        <taxon>Metazoa</taxon>
        <taxon>Ecdysozoa</taxon>
        <taxon>Nematoda</taxon>
        <taxon>Chromadorea</taxon>
        <taxon>Rhabditida</taxon>
        <taxon>Rhabditina</taxon>
        <taxon>Diplogasteromorpha</taxon>
        <taxon>Diplogasteroidea</taxon>
        <taxon>Neodiplogasteridae</taxon>
        <taxon>Pristionchus</taxon>
    </lineage>
</organism>
<keyword evidence="1" id="KW-0472">Membrane</keyword>
<comment type="caution">
    <text evidence="2">The sequence shown here is derived from an EMBL/GenBank/DDBJ whole genome shotgun (WGS) entry which is preliminary data.</text>
</comment>
<keyword evidence="3" id="KW-1185">Reference proteome</keyword>
<protein>
    <recommendedName>
        <fullName evidence="4">G protein-coupled receptor</fullName>
    </recommendedName>
</protein>